<comment type="cofactor">
    <cofactor evidence="7">
        <name>Zn(2+)</name>
        <dbReference type="ChEBI" id="CHEBI:29105"/>
    </cofactor>
    <text evidence="7">Binds 1 zinc ion per subunit.</text>
</comment>
<dbReference type="EC" id="4.2.1.1" evidence="2"/>
<feature type="binding site" evidence="7">
    <location>
        <position position="44"/>
    </location>
    <ligand>
        <name>Zn(2+)</name>
        <dbReference type="ChEBI" id="CHEBI:29105"/>
    </ligand>
</feature>
<evidence type="ECO:0000256" key="1">
    <source>
        <dbReference type="ARBA" id="ARBA00006217"/>
    </source>
</evidence>
<dbReference type="InterPro" id="IPR045066">
    <property type="entry name" value="Beta_CA_cladeB"/>
</dbReference>
<evidence type="ECO:0000313" key="8">
    <source>
        <dbReference type="EMBL" id="RXJ61472.1"/>
    </source>
</evidence>
<comment type="catalytic activity">
    <reaction evidence="6">
        <text>hydrogencarbonate + H(+) = CO2 + H2O</text>
        <dbReference type="Rhea" id="RHEA:10748"/>
        <dbReference type="ChEBI" id="CHEBI:15377"/>
        <dbReference type="ChEBI" id="CHEBI:15378"/>
        <dbReference type="ChEBI" id="CHEBI:16526"/>
        <dbReference type="ChEBI" id="CHEBI:17544"/>
        <dbReference type="EC" id="4.2.1.1"/>
    </reaction>
</comment>
<name>A0A4Q0XVL6_9BACT</name>
<comment type="caution">
    <text evidence="8">The sequence shown here is derived from an EMBL/GenBank/DDBJ whole genome shotgun (WGS) entry which is preliminary data.</text>
</comment>
<dbReference type="OrthoDB" id="9797527at2"/>
<keyword evidence="4 7" id="KW-0862">Zinc</keyword>
<feature type="binding site" evidence="7">
    <location>
        <position position="106"/>
    </location>
    <ligand>
        <name>Zn(2+)</name>
        <dbReference type="ChEBI" id="CHEBI:29105"/>
    </ligand>
</feature>
<dbReference type="STRING" id="877500.GCA_000935065_01159"/>
<dbReference type="Pfam" id="PF00484">
    <property type="entry name" value="Pro_CA"/>
    <property type="match status" value="1"/>
</dbReference>
<sequence>MNIEDLKAGNKLFRNTKFKDYKNDFKTLVEKGQTPEILFIGCSDSRVVPDMIISSKPGDMFIIRNVGNFVPPYKDDNDFHGTTAAIEFAISVLNVKHIIICAHSNCGACRSLYQNLEDNNSLVHMKKWLQLGMKAKEEVLKEFDFSTNKERVYTETEKRSVVHQLENLLTFPEVKKRLKENALDVHAWHYKIEDGTIECYNTQTKKFEDLC</sequence>
<dbReference type="SUPFAM" id="SSF53056">
    <property type="entry name" value="beta-carbonic anhydrase, cab"/>
    <property type="match status" value="1"/>
</dbReference>
<evidence type="ECO:0000313" key="9">
    <source>
        <dbReference type="Proteomes" id="UP000290191"/>
    </source>
</evidence>
<feature type="binding site" evidence="7">
    <location>
        <position position="42"/>
    </location>
    <ligand>
        <name>Zn(2+)</name>
        <dbReference type="ChEBI" id="CHEBI:29105"/>
    </ligand>
</feature>
<dbReference type="PANTHER" id="PTHR11002">
    <property type="entry name" value="CARBONIC ANHYDRASE"/>
    <property type="match status" value="1"/>
</dbReference>
<evidence type="ECO:0000256" key="4">
    <source>
        <dbReference type="ARBA" id="ARBA00022833"/>
    </source>
</evidence>
<dbReference type="InterPro" id="IPR036874">
    <property type="entry name" value="Carbonic_anhydrase_sf"/>
</dbReference>
<evidence type="ECO:0000256" key="5">
    <source>
        <dbReference type="ARBA" id="ARBA00023239"/>
    </source>
</evidence>
<dbReference type="Gene3D" id="3.40.1050.10">
    <property type="entry name" value="Carbonic anhydrase"/>
    <property type="match status" value="1"/>
</dbReference>
<dbReference type="GO" id="GO:0008270">
    <property type="term" value="F:zinc ion binding"/>
    <property type="evidence" value="ECO:0007669"/>
    <property type="project" value="InterPro"/>
</dbReference>
<comment type="similarity">
    <text evidence="1">Belongs to the beta-class carbonic anhydrase family.</text>
</comment>
<keyword evidence="3 7" id="KW-0479">Metal-binding</keyword>
<dbReference type="InterPro" id="IPR001765">
    <property type="entry name" value="Carbonic_anhydrase"/>
</dbReference>
<gene>
    <name evidence="8" type="ORF">CRV06_13695</name>
</gene>
<dbReference type="RefSeq" id="WP_129082911.1">
    <property type="nucleotide sequence ID" value="NZ_CP041070.1"/>
</dbReference>
<keyword evidence="9" id="KW-1185">Reference proteome</keyword>
<evidence type="ECO:0000256" key="6">
    <source>
        <dbReference type="ARBA" id="ARBA00048348"/>
    </source>
</evidence>
<keyword evidence="5" id="KW-0456">Lyase</keyword>
<dbReference type="PROSITE" id="PS00704">
    <property type="entry name" value="PROK_CO2_ANHYDRASE_1"/>
    <property type="match status" value="1"/>
</dbReference>
<dbReference type="EMBL" id="PDKO01000015">
    <property type="protein sequence ID" value="RXJ61472.1"/>
    <property type="molecule type" value="Genomic_DNA"/>
</dbReference>
<dbReference type="GO" id="GO:0015976">
    <property type="term" value="P:carbon utilization"/>
    <property type="evidence" value="ECO:0007669"/>
    <property type="project" value="InterPro"/>
</dbReference>
<dbReference type="GO" id="GO:0004089">
    <property type="term" value="F:carbonate dehydratase activity"/>
    <property type="evidence" value="ECO:0007669"/>
    <property type="project" value="UniProtKB-EC"/>
</dbReference>
<evidence type="ECO:0000256" key="3">
    <source>
        <dbReference type="ARBA" id="ARBA00022723"/>
    </source>
</evidence>
<dbReference type="Proteomes" id="UP000290191">
    <property type="component" value="Unassembled WGS sequence"/>
</dbReference>
<feature type="binding site" evidence="7">
    <location>
        <position position="103"/>
    </location>
    <ligand>
        <name>Zn(2+)</name>
        <dbReference type="ChEBI" id="CHEBI:29105"/>
    </ligand>
</feature>
<proteinExistence type="inferred from homology"/>
<protein>
    <recommendedName>
        <fullName evidence="2">carbonic anhydrase</fullName>
        <ecNumber evidence="2">4.2.1.1</ecNumber>
    </recommendedName>
</protein>
<dbReference type="SMART" id="SM00947">
    <property type="entry name" value="Pro_CA"/>
    <property type="match status" value="1"/>
</dbReference>
<evidence type="ECO:0000256" key="2">
    <source>
        <dbReference type="ARBA" id="ARBA00012925"/>
    </source>
</evidence>
<evidence type="ECO:0000256" key="7">
    <source>
        <dbReference type="PIRSR" id="PIRSR601765-1"/>
    </source>
</evidence>
<dbReference type="PANTHER" id="PTHR11002:SF76">
    <property type="entry name" value="CARBONIC ANHYDRASE"/>
    <property type="match status" value="1"/>
</dbReference>
<organism evidence="8 9">
    <name type="scientific">Halarcobacter anaerophilus</name>
    <dbReference type="NCBI Taxonomy" id="877500"/>
    <lineage>
        <taxon>Bacteria</taxon>
        <taxon>Pseudomonadati</taxon>
        <taxon>Campylobacterota</taxon>
        <taxon>Epsilonproteobacteria</taxon>
        <taxon>Campylobacterales</taxon>
        <taxon>Arcobacteraceae</taxon>
        <taxon>Halarcobacter</taxon>
    </lineage>
</organism>
<accession>A0A4Q0XVL6</accession>
<dbReference type="CDD" id="cd00884">
    <property type="entry name" value="beta_CA_cladeB"/>
    <property type="match status" value="1"/>
</dbReference>
<dbReference type="AlphaFoldDB" id="A0A4Q0XVL6"/>
<dbReference type="InterPro" id="IPR015892">
    <property type="entry name" value="Carbonic_anhydrase_CS"/>
</dbReference>
<reference evidence="8 9" key="1">
    <citation type="submission" date="2017-10" db="EMBL/GenBank/DDBJ databases">
        <title>Genomics of the genus Arcobacter.</title>
        <authorList>
            <person name="Perez-Cataluna A."/>
            <person name="Figueras M.J."/>
        </authorList>
    </citation>
    <scope>NUCLEOTIDE SEQUENCE [LARGE SCALE GENOMIC DNA]</scope>
    <source>
        <strain evidence="8 9">DSM 24636</strain>
    </source>
</reference>